<gene>
    <name evidence="2" type="ORF">B0A50_00354</name>
</gene>
<dbReference type="AlphaFoldDB" id="A0A4U0UH79"/>
<evidence type="ECO:0000313" key="2">
    <source>
        <dbReference type="EMBL" id="TKA34372.1"/>
    </source>
</evidence>
<dbReference type="EMBL" id="NAJL01000001">
    <property type="protein sequence ID" value="TKA34372.1"/>
    <property type="molecule type" value="Genomic_DNA"/>
</dbReference>
<name>A0A4U0UH79_9PEZI</name>
<keyword evidence="1" id="KW-0732">Signal</keyword>
<proteinExistence type="predicted"/>
<sequence length="198" mass="22386">MSSFLLFCVATIPVETINTLLRTPRHNFFLLVRDTSSSFDAPSSAPPVQPFDTGFVGFSRERIRSFVDELVPDTQEGHPGMEVEPGQYCLLDEQSANNNTVVFGKALSSLHDRDPEAMTEDESEQWLMQCEENPDAPKDLWREYRVKFEEAESLSTILSMESDFTQKLYNDQFVAEHTNADGVFTVGRAQRAFEGSQT</sequence>
<dbReference type="Proteomes" id="UP000308549">
    <property type="component" value="Unassembled WGS sequence"/>
</dbReference>
<evidence type="ECO:0000256" key="1">
    <source>
        <dbReference type="SAM" id="SignalP"/>
    </source>
</evidence>
<comment type="caution">
    <text evidence="2">The sequence shown here is derived from an EMBL/GenBank/DDBJ whole genome shotgun (WGS) entry which is preliminary data.</text>
</comment>
<organism evidence="2 3">
    <name type="scientific">Salinomyces thailandicus</name>
    <dbReference type="NCBI Taxonomy" id="706561"/>
    <lineage>
        <taxon>Eukaryota</taxon>
        <taxon>Fungi</taxon>
        <taxon>Dikarya</taxon>
        <taxon>Ascomycota</taxon>
        <taxon>Pezizomycotina</taxon>
        <taxon>Dothideomycetes</taxon>
        <taxon>Dothideomycetidae</taxon>
        <taxon>Mycosphaerellales</taxon>
        <taxon>Teratosphaeriaceae</taxon>
        <taxon>Salinomyces</taxon>
    </lineage>
</organism>
<feature type="signal peptide" evidence="1">
    <location>
        <begin position="1"/>
        <end position="16"/>
    </location>
</feature>
<accession>A0A4U0UH79</accession>
<dbReference type="OrthoDB" id="4456803at2759"/>
<reference evidence="2 3" key="1">
    <citation type="submission" date="2017-03" db="EMBL/GenBank/DDBJ databases">
        <title>Genomes of endolithic fungi from Antarctica.</title>
        <authorList>
            <person name="Coleine C."/>
            <person name="Masonjones S."/>
            <person name="Stajich J.E."/>
        </authorList>
    </citation>
    <scope>NUCLEOTIDE SEQUENCE [LARGE SCALE GENOMIC DNA]</scope>
    <source>
        <strain evidence="2 3">CCFEE 6315</strain>
    </source>
</reference>
<keyword evidence="3" id="KW-1185">Reference proteome</keyword>
<evidence type="ECO:0000313" key="3">
    <source>
        <dbReference type="Proteomes" id="UP000308549"/>
    </source>
</evidence>
<protein>
    <submittedName>
        <fullName evidence="2">Uncharacterized protein</fullName>
    </submittedName>
</protein>
<feature type="chain" id="PRO_5020727633" evidence="1">
    <location>
        <begin position="17"/>
        <end position="198"/>
    </location>
</feature>